<dbReference type="NCBIfam" id="TIGR04183">
    <property type="entry name" value="Por_Secre_tail"/>
    <property type="match status" value="1"/>
</dbReference>
<keyword evidence="4" id="KW-1185">Reference proteome</keyword>
<evidence type="ECO:0000313" key="4">
    <source>
        <dbReference type="Proteomes" id="UP000651085"/>
    </source>
</evidence>
<comment type="caution">
    <text evidence="3">The sequence shown here is derived from an EMBL/GenBank/DDBJ whole genome shotgun (WGS) entry which is preliminary data.</text>
</comment>
<dbReference type="AlphaFoldDB" id="A0A926IQM0"/>
<dbReference type="Pfam" id="PF18962">
    <property type="entry name" value="Por_Secre_tail"/>
    <property type="match status" value="1"/>
</dbReference>
<feature type="signal peptide" evidence="1">
    <location>
        <begin position="1"/>
        <end position="18"/>
    </location>
</feature>
<reference evidence="3" key="1">
    <citation type="submission" date="2020-08" db="EMBL/GenBank/DDBJ databases">
        <title>Genome public.</title>
        <authorList>
            <person name="Liu C."/>
            <person name="Sun Q."/>
        </authorList>
    </citation>
    <scope>NUCLEOTIDE SEQUENCE</scope>
    <source>
        <strain evidence="3">N12</strain>
    </source>
</reference>
<gene>
    <name evidence="3" type="ORF">H8744_06090</name>
</gene>
<proteinExistence type="predicted"/>
<sequence>MKGIILLLSLCFTALVYAGNEKNAQKHLSIEKVTTREKIQKPESPISLIDRIYSSNSSRVKTLNKIHANKEEKVDVTKCWLDFGNVKDYFSSTSDTKERLDSIILTDNTGKLVSHQLFTFDNHQWTIGRVNSLWDEENNKWQPVEEYTFVWDEEGYLLEQKGINVIYNEGSKEEFTYDDKKQGISNTVSILNAGQWYPSERGEYKYDDAGNIIEVISYTYNEKEKEWDKISKALATYDKQHRQTSYEEYTWTGTDWDGITKEEYVYNENNMLTLYSDYMWQPLTKDWLYFHKFEQEFVNGNIVLQAESYWNSTENSWIGLEEYNGTVLFTGKTEYKYDEQGREIYEVYSQYLDNGWKKKVDMEDTWSTLENGQTQFMQKTYFYSDDNDTDKYMTGELIKKYNANGDIVYAFEKKIEDGKDSYKYEEEYSYDTDKYLLSSTFWLFDENNAKLADIHEEIVYDDNHNIIDSKYSNGQGTGENDWINISRYTYAYENNVRTEKLAYRWENGDWVTNWGNGVDFDLSVPVSKLFTPIGYGDDYKILATYDYTGTEAGWDINTYTYYYSDQKIVSGINSVKNKTFSVYPNPVVDILTINSDEDTESSLYNLQGSKLLNTSEKKIDMSGYPTGLYIIEVNGIKAKVLKK</sequence>
<accession>A0A926IQM0</accession>
<feature type="domain" description="Secretion system C-terminal sorting" evidence="2">
    <location>
        <begin position="582"/>
        <end position="643"/>
    </location>
</feature>
<feature type="chain" id="PRO_5039431194" evidence="1">
    <location>
        <begin position="19"/>
        <end position="643"/>
    </location>
</feature>
<evidence type="ECO:0000313" key="3">
    <source>
        <dbReference type="EMBL" id="MBC8592828.1"/>
    </source>
</evidence>
<evidence type="ECO:0000259" key="2">
    <source>
        <dbReference type="Pfam" id="PF18962"/>
    </source>
</evidence>
<dbReference type="EMBL" id="JACRTF010000001">
    <property type="protein sequence ID" value="MBC8592828.1"/>
    <property type="molecule type" value="Genomic_DNA"/>
</dbReference>
<dbReference type="RefSeq" id="WP_262434001.1">
    <property type="nucleotide sequence ID" value="NZ_JACRTF010000001.1"/>
</dbReference>
<dbReference type="Gene3D" id="2.40.128.720">
    <property type="match status" value="2"/>
</dbReference>
<protein>
    <submittedName>
        <fullName evidence="3">T9SS type A sorting domain-containing protein</fullName>
    </submittedName>
</protein>
<keyword evidence="1" id="KW-0732">Signal</keyword>
<name>A0A926IQM0_9BACT</name>
<evidence type="ECO:0000256" key="1">
    <source>
        <dbReference type="SAM" id="SignalP"/>
    </source>
</evidence>
<dbReference type="InterPro" id="IPR026444">
    <property type="entry name" value="Secre_tail"/>
</dbReference>
<organism evidence="3 4">
    <name type="scientific">Jilunia laotingensis</name>
    <dbReference type="NCBI Taxonomy" id="2763675"/>
    <lineage>
        <taxon>Bacteria</taxon>
        <taxon>Pseudomonadati</taxon>
        <taxon>Bacteroidota</taxon>
        <taxon>Bacteroidia</taxon>
        <taxon>Bacteroidales</taxon>
        <taxon>Bacteroidaceae</taxon>
        <taxon>Jilunia</taxon>
    </lineage>
</organism>
<dbReference type="Proteomes" id="UP000651085">
    <property type="component" value="Unassembled WGS sequence"/>
</dbReference>